<feature type="compositionally biased region" description="Polar residues" evidence="1">
    <location>
        <begin position="235"/>
        <end position="247"/>
    </location>
</feature>
<feature type="region of interest" description="Disordered" evidence="1">
    <location>
        <begin position="1"/>
        <end position="97"/>
    </location>
</feature>
<feature type="compositionally biased region" description="Low complexity" evidence="1">
    <location>
        <begin position="213"/>
        <end position="227"/>
    </location>
</feature>
<keyword evidence="3" id="KW-1185">Reference proteome</keyword>
<protein>
    <submittedName>
        <fullName evidence="2">Uncharacterized protein</fullName>
    </submittedName>
</protein>
<evidence type="ECO:0000313" key="2">
    <source>
        <dbReference type="EMBL" id="PNH11356.1"/>
    </source>
</evidence>
<feature type="compositionally biased region" description="Low complexity" evidence="1">
    <location>
        <begin position="172"/>
        <end position="201"/>
    </location>
</feature>
<evidence type="ECO:0000256" key="1">
    <source>
        <dbReference type="SAM" id="MobiDB-lite"/>
    </source>
</evidence>
<dbReference type="AlphaFoldDB" id="A0A2J8AFS9"/>
<proteinExistence type="predicted"/>
<organism evidence="2 3">
    <name type="scientific">Tetrabaena socialis</name>
    <dbReference type="NCBI Taxonomy" id="47790"/>
    <lineage>
        <taxon>Eukaryota</taxon>
        <taxon>Viridiplantae</taxon>
        <taxon>Chlorophyta</taxon>
        <taxon>core chlorophytes</taxon>
        <taxon>Chlorophyceae</taxon>
        <taxon>CS clade</taxon>
        <taxon>Chlamydomonadales</taxon>
        <taxon>Tetrabaenaceae</taxon>
        <taxon>Tetrabaena</taxon>
    </lineage>
</organism>
<feature type="compositionally biased region" description="Pro residues" evidence="1">
    <location>
        <begin position="202"/>
        <end position="212"/>
    </location>
</feature>
<gene>
    <name evidence="2" type="ORF">TSOC_001763</name>
</gene>
<feature type="compositionally biased region" description="Low complexity" evidence="1">
    <location>
        <begin position="139"/>
        <end position="159"/>
    </location>
</feature>
<reference evidence="2 3" key="1">
    <citation type="journal article" date="2017" name="Mol. Biol. Evol.">
        <title>The 4-celled Tetrabaena socialis nuclear genome reveals the essential components for genetic control of cell number at the origin of multicellularity in the volvocine lineage.</title>
        <authorList>
            <person name="Featherston J."/>
            <person name="Arakaki Y."/>
            <person name="Hanschen E.R."/>
            <person name="Ferris P.J."/>
            <person name="Michod R.E."/>
            <person name="Olson B.J.S.C."/>
            <person name="Nozaki H."/>
            <person name="Durand P.M."/>
        </authorList>
    </citation>
    <scope>NUCLEOTIDE SEQUENCE [LARGE SCALE GENOMIC DNA]</scope>
    <source>
        <strain evidence="2 3">NIES-571</strain>
    </source>
</reference>
<dbReference type="EMBL" id="PGGS01000031">
    <property type="protein sequence ID" value="PNH11356.1"/>
    <property type="molecule type" value="Genomic_DNA"/>
</dbReference>
<name>A0A2J8AFS9_9CHLO</name>
<evidence type="ECO:0000313" key="3">
    <source>
        <dbReference type="Proteomes" id="UP000236333"/>
    </source>
</evidence>
<sequence length="278" mass="27956">MDNKLAQAEQQEQQRKPGKQNGWAMTLRSHFGLAKQQQPGTEPGARTRRSPSAGTQAQPSRSTRIHPTPAPPPVYRRPGAAHAADGGVDPHTARAVGSGGRYCMKISVHCLRVSSGEVTVWPLRKRSAHAAGPRPPTCPSSSPGSISASSRSSTEAEAGVGQGEGAGERRCSSASTASISTPWSTAAAAAAARASAAAAASSPPPPPPPPPLLLAAAAGTAAVAPPAAGGGAVCSSRSAARTRSGPTPTGRDSRPAAPVNSAAVRAAPYVWEGTLSSR</sequence>
<feature type="compositionally biased region" description="Polar residues" evidence="1">
    <location>
        <begin position="50"/>
        <end position="62"/>
    </location>
</feature>
<feature type="region of interest" description="Disordered" evidence="1">
    <location>
        <begin position="126"/>
        <end position="263"/>
    </location>
</feature>
<comment type="caution">
    <text evidence="2">The sequence shown here is derived from an EMBL/GenBank/DDBJ whole genome shotgun (WGS) entry which is preliminary data.</text>
</comment>
<dbReference type="Proteomes" id="UP000236333">
    <property type="component" value="Unassembled WGS sequence"/>
</dbReference>
<accession>A0A2J8AFS9</accession>